<accession>A0ABR2BLP8</accession>
<dbReference type="PROSITE" id="PS50011">
    <property type="entry name" value="PROTEIN_KINASE_DOM"/>
    <property type="match status" value="1"/>
</dbReference>
<feature type="domain" description="Protein kinase" evidence="6">
    <location>
        <begin position="331"/>
        <end position="485"/>
    </location>
</feature>
<protein>
    <recommendedName>
        <fullName evidence="6">Protein kinase domain-containing protein</fullName>
    </recommendedName>
</protein>
<evidence type="ECO:0000256" key="2">
    <source>
        <dbReference type="ARBA" id="ARBA00022692"/>
    </source>
</evidence>
<name>A0ABR2BLP8_9ROSI</name>
<dbReference type="Pfam" id="PF13850">
    <property type="entry name" value="ERGIC_N"/>
    <property type="match status" value="1"/>
</dbReference>
<evidence type="ECO:0000313" key="7">
    <source>
        <dbReference type="EMBL" id="KAK8507867.1"/>
    </source>
</evidence>
<keyword evidence="4 5" id="KW-0472">Membrane</keyword>
<dbReference type="PANTHER" id="PTHR10984:SF82">
    <property type="entry name" value="ENDOPLASMIC RETICULUM VESICLE TRANSPORTER PROTEIN"/>
    <property type="match status" value="1"/>
</dbReference>
<keyword evidence="8" id="KW-1185">Reference proteome</keyword>
<dbReference type="PANTHER" id="PTHR10984">
    <property type="entry name" value="ENDOPLASMIC RETICULUM-GOLGI INTERMEDIATE COMPARTMENT PROTEIN"/>
    <property type="match status" value="1"/>
</dbReference>
<dbReference type="InterPro" id="IPR000719">
    <property type="entry name" value="Prot_kinase_dom"/>
</dbReference>
<comment type="caution">
    <text evidence="7">The sequence shown here is derived from an EMBL/GenBank/DDBJ whole genome shotgun (WGS) entry which is preliminary data.</text>
</comment>
<organism evidence="7 8">
    <name type="scientific">Hibiscus sabdariffa</name>
    <name type="common">roselle</name>
    <dbReference type="NCBI Taxonomy" id="183260"/>
    <lineage>
        <taxon>Eukaryota</taxon>
        <taxon>Viridiplantae</taxon>
        <taxon>Streptophyta</taxon>
        <taxon>Embryophyta</taxon>
        <taxon>Tracheophyta</taxon>
        <taxon>Spermatophyta</taxon>
        <taxon>Magnoliopsida</taxon>
        <taxon>eudicotyledons</taxon>
        <taxon>Gunneridae</taxon>
        <taxon>Pentapetalae</taxon>
        <taxon>rosids</taxon>
        <taxon>malvids</taxon>
        <taxon>Malvales</taxon>
        <taxon>Malvaceae</taxon>
        <taxon>Malvoideae</taxon>
        <taxon>Hibiscus</taxon>
    </lineage>
</organism>
<keyword evidence="3 5" id="KW-1133">Transmembrane helix</keyword>
<sequence>MSPREQVAMAKPMEDFKTASFFVIVNAAANVTVAISVATSKRVTLPFPISRSESLFSSDMTQDEVRGEIGMTSRLERNTEMHTRIVSYSTLILIIRIKADCTNSNVQYYGLYVHLANETKLLVDTSRRKTIRINFEVTFPVVACSILNLDAVDINEKQHLDVKHDIVKKRVDAHDNVIEMRLDRIGILKIEKLLQRHGGKLKHNETWCGSCYGSKEVDDQCYNSCEDICDAYRNKSWSFSNSVMNNQCTRDSFLQKIMGEASEGCDIYGSLEVIKVAENFHFALGKSFKESKVFFFYDLPPIKVTFKEHDISFLQFLTNVCAIVGADRVIRGGANMIFWGDIGNIYLSQLSGTHSYFAIKAMNKASLASDKKLSRAQIEKEILQLLDHPLLPTLYAHSETDRFSCLVIKYSPRGDLHTSRQQQPGKYFFEYARTFKLDDELVEKFGDIHGREFGIEMDSLDAMIIRVNNFEANYAFNRIKKENRE</sequence>
<comment type="subcellular location">
    <subcellularLocation>
        <location evidence="1">Membrane</location>
    </subcellularLocation>
</comment>
<evidence type="ECO:0000256" key="4">
    <source>
        <dbReference type="ARBA" id="ARBA00023136"/>
    </source>
</evidence>
<evidence type="ECO:0000256" key="3">
    <source>
        <dbReference type="ARBA" id="ARBA00022989"/>
    </source>
</evidence>
<gene>
    <name evidence="7" type="ORF">V6N12_074431</name>
</gene>
<dbReference type="Gene3D" id="3.30.200.20">
    <property type="entry name" value="Phosphorylase Kinase, domain 1"/>
    <property type="match status" value="1"/>
</dbReference>
<evidence type="ECO:0000256" key="5">
    <source>
        <dbReference type="SAM" id="Phobius"/>
    </source>
</evidence>
<reference evidence="7 8" key="1">
    <citation type="journal article" date="2024" name="G3 (Bethesda)">
        <title>Genome assembly of Hibiscus sabdariffa L. provides insights into metabolisms of medicinal natural products.</title>
        <authorList>
            <person name="Kim T."/>
        </authorList>
    </citation>
    <scope>NUCLEOTIDE SEQUENCE [LARGE SCALE GENOMIC DNA]</scope>
    <source>
        <strain evidence="7">TK-2024</strain>
        <tissue evidence="7">Old leaves</tissue>
    </source>
</reference>
<dbReference type="EMBL" id="JBBPBM010000105">
    <property type="protein sequence ID" value="KAK8507867.1"/>
    <property type="molecule type" value="Genomic_DNA"/>
</dbReference>
<dbReference type="InterPro" id="IPR012936">
    <property type="entry name" value="Erv_C"/>
</dbReference>
<keyword evidence="2 5" id="KW-0812">Transmembrane</keyword>
<dbReference type="InterPro" id="IPR045888">
    <property type="entry name" value="Erv"/>
</dbReference>
<evidence type="ECO:0000259" key="6">
    <source>
        <dbReference type="PROSITE" id="PS50011"/>
    </source>
</evidence>
<evidence type="ECO:0000313" key="8">
    <source>
        <dbReference type="Proteomes" id="UP001472677"/>
    </source>
</evidence>
<proteinExistence type="predicted"/>
<dbReference type="InterPro" id="IPR011009">
    <property type="entry name" value="Kinase-like_dom_sf"/>
</dbReference>
<dbReference type="SUPFAM" id="SSF56112">
    <property type="entry name" value="Protein kinase-like (PK-like)"/>
    <property type="match status" value="1"/>
</dbReference>
<dbReference type="Proteomes" id="UP001472677">
    <property type="component" value="Unassembled WGS sequence"/>
</dbReference>
<dbReference type="Pfam" id="PF07970">
    <property type="entry name" value="COPIIcoated_ERV"/>
    <property type="match status" value="2"/>
</dbReference>
<feature type="transmembrane region" description="Helical" evidence="5">
    <location>
        <begin position="21"/>
        <end position="39"/>
    </location>
</feature>
<dbReference type="InterPro" id="IPR039542">
    <property type="entry name" value="Erv_N"/>
</dbReference>
<evidence type="ECO:0000256" key="1">
    <source>
        <dbReference type="ARBA" id="ARBA00004370"/>
    </source>
</evidence>